<feature type="compositionally biased region" description="Low complexity" evidence="1">
    <location>
        <begin position="19"/>
        <end position="28"/>
    </location>
</feature>
<feature type="region of interest" description="Disordered" evidence="1">
    <location>
        <begin position="12"/>
        <end position="33"/>
    </location>
</feature>
<name>A0A371CE47_YARLL</name>
<evidence type="ECO:0000256" key="1">
    <source>
        <dbReference type="SAM" id="MobiDB-lite"/>
    </source>
</evidence>
<sequence>MITGAQLAEHLHGGPLTDAQKQQANATAKKMHPATFSDDVKQSYESIAEGYYAIGRADIASKLESLIAQLEDMRVLDDQPVYHMLKVFLLTLGRPEDQPIKKRVVEVPLKRVGPPTKEQEPLDGVSDEVPFEGDHWNFENEELRGFTDSEEEHEDHDMEPAGDDAISTPPLDDDTGVPLSLQDFTLSSKETVIKTLETEWAPSQITLIRECLFLLQGLECNIGPDYAGHVEQIVEMSASLDVLRDVTLQLESSSLPKLSCFVQELVDLMRDIHQWLYSVEIAYLNKDTSGLAVSLNDFRSTVSTRLAPVLALSAILSSKMDYRADPGLLLDAFDDTRSRTLDSKTMKLFHKLYKAVLRDILTGERAPKTTAAASQAYVHLMTQIYEAQMFALGSNITLADEKEVALEGDCPDELLLNLQVELRHRYQHISAHIVREMHKQNVFSTTLESLSHSCFFSTAMTSFAEWMVQEIMGGSTMWRSQRYINYELDSAVRVHVSSSEPISIIETLRQFHLVVKPTVIQSKGDLQTLSNLWTVLLQVKLSVCLLSRAECANLQQLTKRHANLNILHLVAAFLDFDVCRPLWMDFTRLDTMTTLEQLLGEHSRTMAWLKKHKSVFGHIQQLLLDIESGDSTDDAMASIRKESIIQGTCLALL</sequence>
<reference evidence="2 3" key="1">
    <citation type="submission" date="2018-07" db="EMBL/GenBank/DDBJ databases">
        <title>Draft Genome Assemblies for Five Robust Yarrowia lipolytica Strains Exhibiting High Lipid Production and Pentose Sugar Utilization and Sugar Alcohol Secretion from Undetoxified Lignocellulosic Biomass Hydrolysates.</title>
        <authorList>
            <consortium name="DOE Joint Genome Institute"/>
            <person name="Walker C."/>
            <person name="Ryu S."/>
            <person name="Na H."/>
            <person name="Zane M."/>
            <person name="LaButti K."/>
            <person name="Lipzen A."/>
            <person name="Haridas S."/>
            <person name="Barry K."/>
            <person name="Grigoriev I.V."/>
            <person name="Quarterman J."/>
            <person name="Slininger P."/>
            <person name="Dien B."/>
            <person name="Trinh C.T."/>
        </authorList>
    </citation>
    <scope>NUCLEOTIDE SEQUENCE [LARGE SCALE GENOMIC DNA]</scope>
    <source>
        <strain evidence="2 3">YB392</strain>
    </source>
</reference>
<evidence type="ECO:0000313" key="2">
    <source>
        <dbReference type="EMBL" id="RDW28549.1"/>
    </source>
</evidence>
<evidence type="ECO:0000313" key="3">
    <source>
        <dbReference type="Proteomes" id="UP000256601"/>
    </source>
</evidence>
<dbReference type="VEuPathDB" id="FungiDB:YALI1_F11186g"/>
<dbReference type="VEuPathDB" id="FungiDB:YALI0_F07799g"/>
<dbReference type="Proteomes" id="UP000256601">
    <property type="component" value="Unassembled WGS sequence"/>
</dbReference>
<gene>
    <name evidence="2" type="ORF">B0I71DRAFT_127241</name>
</gene>
<protein>
    <submittedName>
        <fullName evidence="2">Uncharacterized protein</fullName>
    </submittedName>
</protein>
<organism evidence="2 3">
    <name type="scientific">Yarrowia lipolytica</name>
    <name type="common">Candida lipolytica</name>
    <dbReference type="NCBI Taxonomy" id="4952"/>
    <lineage>
        <taxon>Eukaryota</taxon>
        <taxon>Fungi</taxon>
        <taxon>Dikarya</taxon>
        <taxon>Ascomycota</taxon>
        <taxon>Saccharomycotina</taxon>
        <taxon>Dipodascomycetes</taxon>
        <taxon>Dipodascales</taxon>
        <taxon>Dipodascales incertae sedis</taxon>
        <taxon>Yarrowia</taxon>
    </lineage>
</organism>
<dbReference type="EMBL" id="KZ857325">
    <property type="protein sequence ID" value="RDW28549.1"/>
    <property type="molecule type" value="Genomic_DNA"/>
</dbReference>
<accession>A0A371CE47</accession>
<dbReference type="AlphaFoldDB" id="A0A371CE47"/>
<feature type="region of interest" description="Disordered" evidence="1">
    <location>
        <begin position="147"/>
        <end position="174"/>
    </location>
</feature>
<proteinExistence type="predicted"/>